<sequence>IVNLSSFSAMFVFYDCLWKLSITLLSATFTGFRIIEYISTSVVDIEVTKDMAWYSQAIHMVSALLFVFSLLSRNTFITVLTIATLVCQTVFTYKHYTMRECTNIASFTGQDTCDGTDTYFEAFNKELFSIYLVAVTAIICILCINLYVNYLENCIQQITTLCEPAPAGENNDRPKTSVVSVPSNWSGKHELLVMRSQQRRDSGNFSA</sequence>
<comment type="caution">
    <text evidence="2">The sequence shown here is derived from an EMBL/GenBank/DDBJ whole genome shotgun (WGS) entry which is preliminary data.</text>
</comment>
<evidence type="ECO:0000313" key="2">
    <source>
        <dbReference type="EMBL" id="GMT32189.1"/>
    </source>
</evidence>
<keyword evidence="1" id="KW-1133">Transmembrane helix</keyword>
<keyword evidence="3" id="KW-1185">Reference proteome</keyword>
<keyword evidence="1" id="KW-0812">Transmembrane</keyword>
<accession>A0AAV5WN87</accession>
<gene>
    <name evidence="2" type="ORF">PFISCL1PPCAC_23486</name>
</gene>
<feature type="transmembrane region" description="Helical" evidence="1">
    <location>
        <begin position="128"/>
        <end position="148"/>
    </location>
</feature>
<feature type="transmembrane region" description="Helical" evidence="1">
    <location>
        <begin position="20"/>
        <end position="39"/>
    </location>
</feature>
<name>A0AAV5WN87_9BILA</name>
<dbReference type="AlphaFoldDB" id="A0AAV5WN87"/>
<evidence type="ECO:0000313" key="3">
    <source>
        <dbReference type="Proteomes" id="UP001432322"/>
    </source>
</evidence>
<organism evidence="2 3">
    <name type="scientific">Pristionchus fissidentatus</name>
    <dbReference type="NCBI Taxonomy" id="1538716"/>
    <lineage>
        <taxon>Eukaryota</taxon>
        <taxon>Metazoa</taxon>
        <taxon>Ecdysozoa</taxon>
        <taxon>Nematoda</taxon>
        <taxon>Chromadorea</taxon>
        <taxon>Rhabditida</taxon>
        <taxon>Rhabditina</taxon>
        <taxon>Diplogasteromorpha</taxon>
        <taxon>Diplogasteroidea</taxon>
        <taxon>Neodiplogasteridae</taxon>
        <taxon>Pristionchus</taxon>
    </lineage>
</organism>
<protein>
    <recommendedName>
        <fullName evidence="4">G protein-coupled receptor</fullName>
    </recommendedName>
</protein>
<evidence type="ECO:0000256" key="1">
    <source>
        <dbReference type="SAM" id="Phobius"/>
    </source>
</evidence>
<proteinExistence type="predicted"/>
<dbReference type="EMBL" id="BTSY01000006">
    <property type="protein sequence ID" value="GMT32189.1"/>
    <property type="molecule type" value="Genomic_DNA"/>
</dbReference>
<reference evidence="2" key="1">
    <citation type="submission" date="2023-10" db="EMBL/GenBank/DDBJ databases">
        <title>Genome assembly of Pristionchus species.</title>
        <authorList>
            <person name="Yoshida K."/>
            <person name="Sommer R.J."/>
        </authorList>
    </citation>
    <scope>NUCLEOTIDE SEQUENCE</scope>
    <source>
        <strain evidence="2">RS5133</strain>
    </source>
</reference>
<feature type="non-terminal residue" evidence="2">
    <location>
        <position position="1"/>
    </location>
</feature>
<evidence type="ECO:0008006" key="4">
    <source>
        <dbReference type="Google" id="ProtNLM"/>
    </source>
</evidence>
<keyword evidence="1" id="KW-0472">Membrane</keyword>
<dbReference type="Proteomes" id="UP001432322">
    <property type="component" value="Unassembled WGS sequence"/>
</dbReference>